<comment type="caution">
    <text evidence="8">The sequence shown here is derived from an EMBL/GenBank/DDBJ whole genome shotgun (WGS) entry which is preliminary data.</text>
</comment>
<dbReference type="Gene3D" id="1.10.1740.10">
    <property type="match status" value="1"/>
</dbReference>
<gene>
    <name evidence="8" type="ORF">ACFO3I_16105</name>
</gene>
<comment type="similarity">
    <text evidence="1">Belongs to the sigma-70 factor family. ECF subfamily.</text>
</comment>
<protein>
    <submittedName>
        <fullName evidence="8">RNA polymerase sigma factor</fullName>
    </submittedName>
</protein>
<evidence type="ECO:0000259" key="6">
    <source>
        <dbReference type="Pfam" id="PF04542"/>
    </source>
</evidence>
<keyword evidence="3" id="KW-0731">Sigma factor</keyword>
<evidence type="ECO:0000256" key="2">
    <source>
        <dbReference type="ARBA" id="ARBA00023015"/>
    </source>
</evidence>
<dbReference type="Proteomes" id="UP001595962">
    <property type="component" value="Unassembled WGS sequence"/>
</dbReference>
<evidence type="ECO:0000313" key="9">
    <source>
        <dbReference type="Proteomes" id="UP001595962"/>
    </source>
</evidence>
<feature type="domain" description="RNA polymerase sigma-70 region 2" evidence="6">
    <location>
        <begin position="12"/>
        <end position="79"/>
    </location>
</feature>
<dbReference type="InterPro" id="IPR036388">
    <property type="entry name" value="WH-like_DNA-bd_sf"/>
</dbReference>
<dbReference type="InterPro" id="IPR007627">
    <property type="entry name" value="RNA_pol_sigma70_r2"/>
</dbReference>
<reference evidence="9" key="1">
    <citation type="journal article" date="2019" name="Int. J. Syst. Evol. Microbiol.">
        <title>The Global Catalogue of Microorganisms (GCM) 10K type strain sequencing project: providing services to taxonomists for standard genome sequencing and annotation.</title>
        <authorList>
            <consortium name="The Broad Institute Genomics Platform"/>
            <consortium name="The Broad Institute Genome Sequencing Center for Infectious Disease"/>
            <person name="Wu L."/>
            <person name="Ma J."/>
        </authorList>
    </citation>
    <scope>NUCLEOTIDE SEQUENCE [LARGE SCALE GENOMIC DNA]</scope>
    <source>
        <strain evidence="9">DT28</strain>
    </source>
</reference>
<dbReference type="InterPro" id="IPR014284">
    <property type="entry name" value="RNA_pol_sigma-70_dom"/>
</dbReference>
<dbReference type="InterPro" id="IPR013249">
    <property type="entry name" value="RNA_pol_sigma70_r4_t2"/>
</dbReference>
<keyword evidence="5" id="KW-0804">Transcription</keyword>
<dbReference type="NCBIfam" id="TIGR02937">
    <property type="entry name" value="sigma70-ECF"/>
    <property type="match status" value="1"/>
</dbReference>
<keyword evidence="2" id="KW-0805">Transcription regulation</keyword>
<evidence type="ECO:0000259" key="7">
    <source>
        <dbReference type="Pfam" id="PF08281"/>
    </source>
</evidence>
<keyword evidence="4" id="KW-0238">DNA-binding</keyword>
<organism evidence="8 9">
    <name type="scientific">Rheinheimera marina</name>
    <dbReference type="NCBI Taxonomy" id="1774958"/>
    <lineage>
        <taxon>Bacteria</taxon>
        <taxon>Pseudomonadati</taxon>
        <taxon>Pseudomonadota</taxon>
        <taxon>Gammaproteobacteria</taxon>
        <taxon>Chromatiales</taxon>
        <taxon>Chromatiaceae</taxon>
        <taxon>Rheinheimera</taxon>
    </lineage>
</organism>
<proteinExistence type="inferred from homology"/>
<dbReference type="PANTHER" id="PTHR43133">
    <property type="entry name" value="RNA POLYMERASE ECF-TYPE SIGMA FACTO"/>
    <property type="match status" value="1"/>
</dbReference>
<dbReference type="InterPro" id="IPR039425">
    <property type="entry name" value="RNA_pol_sigma-70-like"/>
</dbReference>
<evidence type="ECO:0000256" key="5">
    <source>
        <dbReference type="ARBA" id="ARBA00023163"/>
    </source>
</evidence>
<dbReference type="InterPro" id="IPR013325">
    <property type="entry name" value="RNA_pol_sigma_r2"/>
</dbReference>
<dbReference type="SUPFAM" id="SSF88659">
    <property type="entry name" value="Sigma3 and sigma4 domains of RNA polymerase sigma factors"/>
    <property type="match status" value="1"/>
</dbReference>
<evidence type="ECO:0000256" key="4">
    <source>
        <dbReference type="ARBA" id="ARBA00023125"/>
    </source>
</evidence>
<dbReference type="PANTHER" id="PTHR43133:SF8">
    <property type="entry name" value="RNA POLYMERASE SIGMA FACTOR HI_1459-RELATED"/>
    <property type="match status" value="1"/>
</dbReference>
<name>A0ABV9JQI9_9GAMM</name>
<accession>A0ABV9JQI9</accession>
<keyword evidence="9" id="KW-1185">Reference proteome</keyword>
<dbReference type="Pfam" id="PF08281">
    <property type="entry name" value="Sigma70_r4_2"/>
    <property type="match status" value="1"/>
</dbReference>
<feature type="domain" description="RNA polymerase sigma factor 70 region 4 type 2" evidence="7">
    <location>
        <begin position="111"/>
        <end position="161"/>
    </location>
</feature>
<dbReference type="RefSeq" id="WP_377335704.1">
    <property type="nucleotide sequence ID" value="NZ_JBHSGB010000016.1"/>
</dbReference>
<evidence type="ECO:0000256" key="3">
    <source>
        <dbReference type="ARBA" id="ARBA00023082"/>
    </source>
</evidence>
<dbReference type="EMBL" id="JBHSGB010000016">
    <property type="protein sequence ID" value="MFC4656543.1"/>
    <property type="molecule type" value="Genomic_DNA"/>
</dbReference>
<dbReference type="Pfam" id="PF04542">
    <property type="entry name" value="Sigma70_r2"/>
    <property type="match status" value="1"/>
</dbReference>
<dbReference type="SUPFAM" id="SSF88946">
    <property type="entry name" value="Sigma2 domain of RNA polymerase sigma factors"/>
    <property type="match status" value="1"/>
</dbReference>
<dbReference type="InterPro" id="IPR013324">
    <property type="entry name" value="RNA_pol_sigma_r3/r4-like"/>
</dbReference>
<evidence type="ECO:0000256" key="1">
    <source>
        <dbReference type="ARBA" id="ARBA00010641"/>
    </source>
</evidence>
<sequence length="171" mass="19323">MSKAAHQQVLALWQQYKAAISRTLLGYEADYSLRQDLMQELYLALYHSAERLAAAENQRAYLFRVMHNVAVDHIARASRQRWQPLEEQELPEELTAACPSEQKSAEQQSSLLLQAVQQLSPAHRQVVLLAMEDTDPQQIADILGLSHGAVRVRLSRAKAELQELLDHASSL</sequence>
<dbReference type="Gene3D" id="1.10.10.10">
    <property type="entry name" value="Winged helix-like DNA-binding domain superfamily/Winged helix DNA-binding domain"/>
    <property type="match status" value="1"/>
</dbReference>
<evidence type="ECO:0000313" key="8">
    <source>
        <dbReference type="EMBL" id="MFC4656543.1"/>
    </source>
</evidence>